<dbReference type="SMART" id="SM00360">
    <property type="entry name" value="RRM"/>
    <property type="match status" value="1"/>
</dbReference>
<evidence type="ECO:0000313" key="15">
    <source>
        <dbReference type="WBParaSite" id="PSAMB.scaffold1176size34921.g11520.t1"/>
    </source>
</evidence>
<evidence type="ECO:0000256" key="6">
    <source>
        <dbReference type="ARBA" id="ARBA00022553"/>
    </source>
</evidence>
<dbReference type="InterPro" id="IPR034229">
    <property type="entry name" value="eIF4H_RRM"/>
</dbReference>
<keyword evidence="3" id="KW-0488">Methylation</keyword>
<feature type="compositionally biased region" description="Basic and acidic residues" evidence="12">
    <location>
        <begin position="281"/>
        <end position="296"/>
    </location>
</feature>
<proteinExistence type="predicted"/>
<feature type="region of interest" description="Disordered" evidence="12">
    <location>
        <begin position="1"/>
        <end position="39"/>
    </location>
</feature>
<sequence>MADYGGDGGGSWGGGRRAGGGGGGGYDRNAPKQMPTEPPYKAFVGNLPHDTVQGDIDTIFREMKISNTKLVRDRETDQFKGYAYVEFEDIESLEMALSLNGVLFAERQLRIDVAEPMRKDGGGRGGGRGGPPRGMGGSSRGGYRDGPPQRDSYSRGGGGGFGGGFGGDRQGGGGGFDNYDRRGGGGFGGDRGGDRQGGGGYDHFGGGRSGDSRGGDGGQYGNYGPPRGRGGPEPDLPPATVDPNRPRLKLLPKGSTNPDELKKKEELESAQRAKIFGGAKPVDEASAKQGKPEDQK</sequence>
<feature type="compositionally biased region" description="Gly residues" evidence="12">
    <location>
        <begin position="1"/>
        <end position="26"/>
    </location>
</feature>
<comment type="function">
    <text evidence="10">Stimulates the RNA helicase activity of EIF4A in the translation initiation complex. Binds weakly mRNA.</text>
</comment>
<feature type="compositionally biased region" description="Gly residues" evidence="12">
    <location>
        <begin position="123"/>
        <end position="140"/>
    </location>
</feature>
<evidence type="ECO:0000256" key="3">
    <source>
        <dbReference type="ARBA" id="ARBA00022481"/>
    </source>
</evidence>
<keyword evidence="5" id="KW-0396">Initiation factor</keyword>
<dbReference type="PROSITE" id="PS50102">
    <property type="entry name" value="RRM"/>
    <property type="match status" value="1"/>
</dbReference>
<evidence type="ECO:0000313" key="14">
    <source>
        <dbReference type="Proteomes" id="UP000887566"/>
    </source>
</evidence>
<keyword evidence="9" id="KW-0007">Acetylation</keyword>
<dbReference type="Gene3D" id="3.30.70.330">
    <property type="match status" value="1"/>
</dbReference>
<evidence type="ECO:0000256" key="7">
    <source>
        <dbReference type="ARBA" id="ARBA00022884"/>
    </source>
</evidence>
<evidence type="ECO:0000256" key="8">
    <source>
        <dbReference type="ARBA" id="ARBA00022917"/>
    </source>
</evidence>
<feature type="compositionally biased region" description="Gly residues" evidence="12">
    <location>
        <begin position="155"/>
        <end position="176"/>
    </location>
</feature>
<dbReference type="GO" id="GO:0048471">
    <property type="term" value="C:perinuclear region of cytoplasm"/>
    <property type="evidence" value="ECO:0007669"/>
    <property type="project" value="UniProtKB-SubCell"/>
</dbReference>
<feature type="compositionally biased region" description="Gly residues" evidence="12">
    <location>
        <begin position="215"/>
        <end position="231"/>
    </location>
</feature>
<dbReference type="PANTHER" id="PTHR23236">
    <property type="entry name" value="EUKARYOTIC TRANSLATION INITIATION FACTOR 4B/4H"/>
    <property type="match status" value="1"/>
</dbReference>
<evidence type="ECO:0000256" key="12">
    <source>
        <dbReference type="SAM" id="MobiDB-lite"/>
    </source>
</evidence>
<feature type="compositionally biased region" description="Gly residues" evidence="12">
    <location>
        <begin position="184"/>
        <end position="209"/>
    </location>
</feature>
<dbReference type="InterPro" id="IPR012677">
    <property type="entry name" value="Nucleotide-bd_a/b_plait_sf"/>
</dbReference>
<protein>
    <recommendedName>
        <fullName evidence="2">Eukaryotic translation initiation factor 4H</fullName>
    </recommendedName>
</protein>
<comment type="subcellular location">
    <subcellularLocation>
        <location evidence="1">Cytoplasm</location>
        <location evidence="1">Perinuclear region</location>
    </subcellularLocation>
</comment>
<feature type="domain" description="RRM" evidence="13">
    <location>
        <begin position="40"/>
        <end position="116"/>
    </location>
</feature>
<organism evidence="14 15">
    <name type="scientific">Plectus sambesii</name>
    <dbReference type="NCBI Taxonomy" id="2011161"/>
    <lineage>
        <taxon>Eukaryota</taxon>
        <taxon>Metazoa</taxon>
        <taxon>Ecdysozoa</taxon>
        <taxon>Nematoda</taxon>
        <taxon>Chromadorea</taxon>
        <taxon>Plectida</taxon>
        <taxon>Plectina</taxon>
        <taxon>Plectoidea</taxon>
        <taxon>Plectidae</taxon>
        <taxon>Plectus</taxon>
    </lineage>
</organism>
<evidence type="ECO:0000256" key="2">
    <source>
        <dbReference type="ARBA" id="ARBA00013856"/>
    </source>
</evidence>
<keyword evidence="7 11" id="KW-0694">RNA-binding</keyword>
<dbReference type="GO" id="GO:0003743">
    <property type="term" value="F:translation initiation factor activity"/>
    <property type="evidence" value="ECO:0007669"/>
    <property type="project" value="UniProtKB-KW"/>
</dbReference>
<name>A0A914UQD0_9BILA</name>
<keyword evidence="14" id="KW-1185">Reference proteome</keyword>
<evidence type="ECO:0000256" key="10">
    <source>
        <dbReference type="ARBA" id="ARBA00025462"/>
    </source>
</evidence>
<dbReference type="Proteomes" id="UP000887566">
    <property type="component" value="Unplaced"/>
</dbReference>
<dbReference type="WBParaSite" id="PSAMB.scaffold1176size34921.g11520.t1">
    <property type="protein sequence ID" value="PSAMB.scaffold1176size34921.g11520.t1"/>
    <property type="gene ID" value="PSAMB.scaffold1176size34921.g11520"/>
</dbReference>
<evidence type="ECO:0000256" key="4">
    <source>
        <dbReference type="ARBA" id="ARBA00022490"/>
    </source>
</evidence>
<dbReference type="Pfam" id="PF00076">
    <property type="entry name" value="RRM_1"/>
    <property type="match status" value="1"/>
</dbReference>
<dbReference type="InterPro" id="IPR035979">
    <property type="entry name" value="RBD_domain_sf"/>
</dbReference>
<evidence type="ECO:0000256" key="1">
    <source>
        <dbReference type="ARBA" id="ARBA00004556"/>
    </source>
</evidence>
<dbReference type="PANTHER" id="PTHR23236:SF11">
    <property type="entry name" value="EUKARYOTIC TRANSLATION INITIATION FACTOR 4H"/>
    <property type="match status" value="1"/>
</dbReference>
<dbReference type="GO" id="GO:0003723">
    <property type="term" value="F:RNA binding"/>
    <property type="evidence" value="ECO:0007669"/>
    <property type="project" value="UniProtKB-UniRule"/>
</dbReference>
<dbReference type="AlphaFoldDB" id="A0A914UQD0"/>
<evidence type="ECO:0000256" key="11">
    <source>
        <dbReference type="PROSITE-ProRule" id="PRU00176"/>
    </source>
</evidence>
<feature type="compositionally biased region" description="Basic and acidic residues" evidence="12">
    <location>
        <begin position="259"/>
        <end position="271"/>
    </location>
</feature>
<accession>A0A914UQD0</accession>
<dbReference type="CDD" id="cd12401">
    <property type="entry name" value="RRM_eIF4H"/>
    <property type="match status" value="1"/>
</dbReference>
<keyword evidence="8" id="KW-0648">Protein biosynthesis</keyword>
<feature type="region of interest" description="Disordered" evidence="12">
    <location>
        <begin position="115"/>
        <end position="296"/>
    </location>
</feature>
<reference evidence="15" key="1">
    <citation type="submission" date="2022-11" db="UniProtKB">
        <authorList>
            <consortium name="WormBaseParasite"/>
        </authorList>
    </citation>
    <scope>IDENTIFICATION</scope>
</reference>
<keyword evidence="4" id="KW-0963">Cytoplasm</keyword>
<dbReference type="InterPro" id="IPR000504">
    <property type="entry name" value="RRM_dom"/>
</dbReference>
<evidence type="ECO:0000256" key="9">
    <source>
        <dbReference type="ARBA" id="ARBA00022990"/>
    </source>
</evidence>
<evidence type="ECO:0000256" key="5">
    <source>
        <dbReference type="ARBA" id="ARBA00022540"/>
    </source>
</evidence>
<evidence type="ECO:0000259" key="13">
    <source>
        <dbReference type="PROSITE" id="PS50102"/>
    </source>
</evidence>
<dbReference type="SUPFAM" id="SSF54928">
    <property type="entry name" value="RNA-binding domain, RBD"/>
    <property type="match status" value="1"/>
</dbReference>
<keyword evidence="6" id="KW-0597">Phosphoprotein</keyword>